<protein>
    <submittedName>
        <fullName evidence="1">Uncharacterized protein</fullName>
    </submittedName>
</protein>
<reference evidence="1 2" key="1">
    <citation type="journal article" date="2014" name="Nat. Commun.">
        <title>Klebsormidium flaccidum genome reveals primary factors for plant terrestrial adaptation.</title>
        <authorList>
            <person name="Hori K."/>
            <person name="Maruyama F."/>
            <person name="Fujisawa T."/>
            <person name="Togashi T."/>
            <person name="Yamamoto N."/>
            <person name="Seo M."/>
            <person name="Sato S."/>
            <person name="Yamada T."/>
            <person name="Mori H."/>
            <person name="Tajima N."/>
            <person name="Moriyama T."/>
            <person name="Ikeuchi M."/>
            <person name="Watanabe M."/>
            <person name="Wada H."/>
            <person name="Kobayashi K."/>
            <person name="Saito M."/>
            <person name="Masuda T."/>
            <person name="Sasaki-Sekimoto Y."/>
            <person name="Mashiguchi K."/>
            <person name="Awai K."/>
            <person name="Shimojima M."/>
            <person name="Masuda S."/>
            <person name="Iwai M."/>
            <person name="Nobusawa T."/>
            <person name="Narise T."/>
            <person name="Kondo S."/>
            <person name="Saito H."/>
            <person name="Sato R."/>
            <person name="Murakawa M."/>
            <person name="Ihara Y."/>
            <person name="Oshima-Yamada Y."/>
            <person name="Ohtaka K."/>
            <person name="Satoh M."/>
            <person name="Sonobe K."/>
            <person name="Ishii M."/>
            <person name="Ohtani R."/>
            <person name="Kanamori-Sato M."/>
            <person name="Honoki R."/>
            <person name="Miyazaki D."/>
            <person name="Mochizuki H."/>
            <person name="Umetsu J."/>
            <person name="Higashi K."/>
            <person name="Shibata D."/>
            <person name="Kamiya Y."/>
            <person name="Sato N."/>
            <person name="Nakamura Y."/>
            <person name="Tabata S."/>
            <person name="Ida S."/>
            <person name="Kurokawa K."/>
            <person name="Ohta H."/>
        </authorList>
    </citation>
    <scope>NUCLEOTIDE SEQUENCE [LARGE SCALE GENOMIC DNA]</scope>
    <source>
        <strain evidence="1 2">NIES-2285</strain>
    </source>
</reference>
<organism evidence="1 2">
    <name type="scientific">Klebsormidium nitens</name>
    <name type="common">Green alga</name>
    <name type="synonym">Ulothrix nitens</name>
    <dbReference type="NCBI Taxonomy" id="105231"/>
    <lineage>
        <taxon>Eukaryota</taxon>
        <taxon>Viridiplantae</taxon>
        <taxon>Streptophyta</taxon>
        <taxon>Klebsormidiophyceae</taxon>
        <taxon>Klebsormidiales</taxon>
        <taxon>Klebsormidiaceae</taxon>
        <taxon>Klebsormidium</taxon>
    </lineage>
</organism>
<dbReference type="EMBL" id="DF237296">
    <property type="protein sequence ID" value="GAQ87349.1"/>
    <property type="molecule type" value="Genomic_DNA"/>
</dbReference>
<name>A0A1Y1ID32_KLENI</name>
<evidence type="ECO:0000313" key="2">
    <source>
        <dbReference type="Proteomes" id="UP000054558"/>
    </source>
</evidence>
<dbReference type="Proteomes" id="UP000054558">
    <property type="component" value="Unassembled WGS sequence"/>
</dbReference>
<dbReference type="OrthoDB" id="291007at2759"/>
<gene>
    <name evidence="1" type="ORF">KFL_003470060</name>
</gene>
<evidence type="ECO:0000313" key="1">
    <source>
        <dbReference type="EMBL" id="GAQ87349.1"/>
    </source>
</evidence>
<proteinExistence type="predicted"/>
<dbReference type="OMA" id="PWLHAEL"/>
<sequence>MIHCKASSVAQPLAQGATEPAITSALGREVHTISITGNRELRARSSVLPAGKSSLVDGVQLTGSIVEDVLQELFGGGNSSQLFALEFPGRILDETTYKFAVEDAYADMEKPQPVLEAEFALSDGMLDVAEVVGGPNGSKVSEVYEQALNTLMPAFGKNNARFQQDKKAIRSWLLEKVSTQIITINSKTGDVVAQPLTLTRMELYVLLNDRYLTEKLRWQEEKNEKRDEFLAKEGWTRQRALDAWANWVSETAPVRDAKIQARYQDLVAQGLMHEIMTGFSYLDVESSGELLERTKQNMRQSSLSSLDESSVIYPVTFSPVDWAVSLDSNFQPEDLLAQPEALGMKLSGLEPDLDDATNALAMFELTAKPDLKTLKEELEKARPRADNAQAGLIKQYGSATIAIVQMAEFTSAQRALAVSMAQEAEGEVVNVEASKTNLQNKIRQLNGFRAPHQEYDAAADKVSKASEAAKAAATTELEAAKTALNNERNKTLETDPAMKDRVPSLTPEDVPDYTALKTEPEKAEAAKKLTSVFKILRPESAAELTPSKPEGPVSRFMDVKMFFQSDRESTSTLTASSATHTSWSTSFFFGSGGGSSDSASSNFAKDFKAERAKFDLGFRATKVTINRGGWFNPSALKENADVWSMRNSRTRVTASGPTTRVTRPSASLPEKEYNDALALFNANKEAYTTQLEAAQKAMFPAYPVAIVVAKDMTIKIEMDAKTYGDAHSFLESSSTSGGGCFCFSYSKSSSSKSATDSTYSFHDGKNMVIKIPGPQILGWFLEFTGQTANFEFPEYGNGTDANSVESLLPRGNNANGKV</sequence>
<dbReference type="AlphaFoldDB" id="A0A1Y1ID32"/>
<accession>A0A1Y1ID32</accession>
<keyword evidence="2" id="KW-1185">Reference proteome</keyword>